<feature type="signal peptide" evidence="1">
    <location>
        <begin position="1"/>
        <end position="21"/>
    </location>
</feature>
<accession>A0ABY8LEL0</accession>
<dbReference type="InterPro" id="IPR014044">
    <property type="entry name" value="CAP_dom"/>
</dbReference>
<reference evidence="3 4" key="1">
    <citation type="submission" date="2023-04" db="EMBL/GenBank/DDBJ databases">
        <title>Jannaschia ovalis sp. nov., a marine bacterium isolated from sea tidal flat.</title>
        <authorList>
            <person name="Kwon D.Y."/>
            <person name="Kim J.-J."/>
        </authorList>
    </citation>
    <scope>NUCLEOTIDE SEQUENCE [LARGE SCALE GENOMIC DNA]</scope>
    <source>
        <strain evidence="3 4">GRR-S6-38</strain>
    </source>
</reference>
<dbReference type="SUPFAM" id="SSF55797">
    <property type="entry name" value="PR-1-like"/>
    <property type="match status" value="1"/>
</dbReference>
<dbReference type="Pfam" id="PF00188">
    <property type="entry name" value="CAP"/>
    <property type="match status" value="1"/>
</dbReference>
<feature type="chain" id="PRO_5046487645" evidence="1">
    <location>
        <begin position="22"/>
        <end position="144"/>
    </location>
</feature>
<organism evidence="3 4">
    <name type="scientific">Jannaschia ovalis</name>
    <dbReference type="NCBI Taxonomy" id="3038773"/>
    <lineage>
        <taxon>Bacteria</taxon>
        <taxon>Pseudomonadati</taxon>
        <taxon>Pseudomonadota</taxon>
        <taxon>Alphaproteobacteria</taxon>
        <taxon>Rhodobacterales</taxon>
        <taxon>Roseobacteraceae</taxon>
        <taxon>Jannaschia</taxon>
    </lineage>
</organism>
<protein>
    <submittedName>
        <fullName evidence="3">CAP domain-containing protein</fullName>
    </submittedName>
</protein>
<name>A0ABY8LEL0_9RHOB</name>
<dbReference type="EMBL" id="CP122537">
    <property type="protein sequence ID" value="WGH79744.1"/>
    <property type="molecule type" value="Genomic_DNA"/>
</dbReference>
<dbReference type="RefSeq" id="WP_279966681.1">
    <property type="nucleotide sequence ID" value="NZ_CP122537.1"/>
</dbReference>
<evidence type="ECO:0000313" key="4">
    <source>
        <dbReference type="Proteomes" id="UP001243420"/>
    </source>
</evidence>
<sequence>MRRMRVLAAMLAAGLAGPAGAGVLDAVNAQRGAAGLPALAEDAALTRAAETQAVHMAQTGQLSHAGPRGRGVLPRIRGAGFGACFAAENVAWGQRDLAEVTAGWMRSPGHRRNILDRRATHGGLALAKTADGRPYWALVLAARC</sequence>
<dbReference type="InterPro" id="IPR035940">
    <property type="entry name" value="CAP_sf"/>
</dbReference>
<dbReference type="Gene3D" id="3.40.33.10">
    <property type="entry name" value="CAP"/>
    <property type="match status" value="1"/>
</dbReference>
<dbReference type="PANTHER" id="PTHR31157">
    <property type="entry name" value="SCP DOMAIN-CONTAINING PROTEIN"/>
    <property type="match status" value="1"/>
</dbReference>
<dbReference type="CDD" id="cd05379">
    <property type="entry name" value="CAP_bacterial"/>
    <property type="match status" value="1"/>
</dbReference>
<evidence type="ECO:0000313" key="3">
    <source>
        <dbReference type="EMBL" id="WGH79744.1"/>
    </source>
</evidence>
<gene>
    <name evidence="3" type="ORF">P8627_05640</name>
</gene>
<dbReference type="PANTHER" id="PTHR31157:SF1">
    <property type="entry name" value="SCP DOMAIN-CONTAINING PROTEIN"/>
    <property type="match status" value="1"/>
</dbReference>
<feature type="domain" description="SCP" evidence="2">
    <location>
        <begin position="24"/>
        <end position="136"/>
    </location>
</feature>
<dbReference type="Proteomes" id="UP001243420">
    <property type="component" value="Chromosome"/>
</dbReference>
<keyword evidence="4" id="KW-1185">Reference proteome</keyword>
<evidence type="ECO:0000256" key="1">
    <source>
        <dbReference type="SAM" id="SignalP"/>
    </source>
</evidence>
<keyword evidence="1" id="KW-0732">Signal</keyword>
<evidence type="ECO:0000259" key="2">
    <source>
        <dbReference type="Pfam" id="PF00188"/>
    </source>
</evidence>
<proteinExistence type="predicted"/>